<evidence type="ECO:0000259" key="8">
    <source>
        <dbReference type="PROSITE" id="PS50021"/>
    </source>
</evidence>
<dbReference type="InterPro" id="IPR008636">
    <property type="entry name" value="Hook_C"/>
</dbReference>
<reference evidence="9 10" key="1">
    <citation type="journal article" date="2007" name="Science">
        <title>Sea anemone genome reveals ancestral eumetazoan gene repertoire and genomic organization.</title>
        <authorList>
            <person name="Putnam N.H."/>
            <person name="Srivastava M."/>
            <person name="Hellsten U."/>
            <person name="Dirks B."/>
            <person name="Chapman J."/>
            <person name="Salamov A."/>
            <person name="Terry A."/>
            <person name="Shapiro H."/>
            <person name="Lindquist E."/>
            <person name="Kapitonov V.V."/>
            <person name="Jurka J."/>
            <person name="Genikhovich G."/>
            <person name="Grigoriev I.V."/>
            <person name="Lucas S.M."/>
            <person name="Steele R.E."/>
            <person name="Finnerty J.R."/>
            <person name="Technau U."/>
            <person name="Martindale M.Q."/>
            <person name="Rokhsar D.S."/>
        </authorList>
    </citation>
    <scope>NUCLEOTIDE SEQUENCE [LARGE SCALE GENOMIC DNA]</scope>
    <source>
        <strain evidence="10">CH2 X CH6</strain>
    </source>
</reference>
<dbReference type="InParanoid" id="A7SQM2"/>
<dbReference type="FunCoup" id="A7SQM2">
    <property type="interactions" value="57"/>
</dbReference>
<dbReference type="InterPro" id="IPR036872">
    <property type="entry name" value="CH_dom_sf"/>
</dbReference>
<feature type="compositionally biased region" description="Polar residues" evidence="7">
    <location>
        <begin position="410"/>
        <end position="422"/>
    </location>
</feature>
<dbReference type="PANTHER" id="PTHR18947:SF39">
    <property type="entry name" value="PROTEIN HOOK"/>
    <property type="match status" value="1"/>
</dbReference>
<dbReference type="eggNOG" id="ENOG502QQM8">
    <property type="taxonomic scope" value="Eukaryota"/>
</dbReference>
<name>A7SQM2_NEMVE</name>
<dbReference type="InterPro" id="IPR001715">
    <property type="entry name" value="CH_dom"/>
</dbReference>
<dbReference type="Gene3D" id="1.10.418.10">
    <property type="entry name" value="Calponin-like domain"/>
    <property type="match status" value="1"/>
</dbReference>
<feature type="region of interest" description="Disordered" evidence="7">
    <location>
        <begin position="403"/>
        <end position="422"/>
    </location>
</feature>
<keyword evidence="6" id="KW-0206">Cytoskeleton</keyword>
<dbReference type="SUPFAM" id="SSF116907">
    <property type="entry name" value="Hook domain"/>
    <property type="match status" value="1"/>
</dbReference>
<dbReference type="Pfam" id="PF19047">
    <property type="entry name" value="HOOK_N"/>
    <property type="match status" value="1"/>
</dbReference>
<dbReference type="GO" id="GO:0005874">
    <property type="term" value="C:microtubule"/>
    <property type="evidence" value="ECO:0007669"/>
    <property type="project" value="UniProtKB-KW"/>
</dbReference>
<evidence type="ECO:0000256" key="1">
    <source>
        <dbReference type="ARBA" id="ARBA00004245"/>
    </source>
</evidence>
<keyword evidence="10" id="KW-1185">Reference proteome</keyword>
<dbReference type="AlphaFoldDB" id="A7SQM2"/>
<dbReference type="OMA" id="XRLRTER"/>
<evidence type="ECO:0000313" key="9">
    <source>
        <dbReference type="EMBL" id="EDO33979.1"/>
    </source>
</evidence>
<dbReference type="Proteomes" id="UP000001593">
    <property type="component" value="Unassembled WGS sequence"/>
</dbReference>
<protein>
    <recommendedName>
        <fullName evidence="8">Calponin-homology (CH) domain-containing protein</fullName>
    </recommendedName>
</protein>
<dbReference type="STRING" id="45351.A7SQM2"/>
<sequence length="422" mass="49136">MVDEVTMCNSLLKWLNTFEGVKAPHSSAEELVDGVALCECLAEIAPDWFDDEWTSKIRKDIGDNRRLRLSNLKKLIRGIHDYYTEVLTMDIAGFPMPDINAIADSADVSELARLLQLILGCAVNCEDKQEYIQVIMQLEETVQHVVMTAIQELMTARDQTQITPEMFKELESQHKRTLEQLTTAMVEKEELSQRCHELDDQITYLRESESTMQIENERLHQQLSQIDMGDRRDSLTTGGTKMRHIHMVSKIDQLKEENFILETARDEYRIKADQLERDVEILNEKNEQLQGLAEESQQLKDEMDVLRHMQEKVSKYESTIDMYKKKLEELSDMRKQMKAMEEKNVTYMQETMNLEEDLKKANALKTQLDTYKKQSMLSKKESEMKAMEERYKRYLEKAKSVIKTLDPKQNAGQSQEAVSARA</sequence>
<dbReference type="Pfam" id="PF05622">
    <property type="entry name" value="HOOK"/>
    <property type="match status" value="1"/>
</dbReference>
<comment type="similarity">
    <text evidence="2">Belongs to the hook family.</text>
</comment>
<proteinExistence type="inferred from homology"/>
<dbReference type="GO" id="GO:0008017">
    <property type="term" value="F:microtubule binding"/>
    <property type="evidence" value="ECO:0007669"/>
    <property type="project" value="InterPro"/>
</dbReference>
<dbReference type="CDD" id="cd22222">
    <property type="entry name" value="HkD_Hook"/>
    <property type="match status" value="1"/>
</dbReference>
<dbReference type="PhylomeDB" id="A7SQM2"/>
<keyword evidence="5" id="KW-0175">Coiled coil</keyword>
<evidence type="ECO:0000256" key="4">
    <source>
        <dbReference type="ARBA" id="ARBA00022701"/>
    </source>
</evidence>
<organism evidence="9 10">
    <name type="scientific">Nematostella vectensis</name>
    <name type="common">Starlet sea anemone</name>
    <dbReference type="NCBI Taxonomy" id="45351"/>
    <lineage>
        <taxon>Eukaryota</taxon>
        <taxon>Metazoa</taxon>
        <taxon>Cnidaria</taxon>
        <taxon>Anthozoa</taxon>
        <taxon>Hexacorallia</taxon>
        <taxon>Actiniaria</taxon>
        <taxon>Edwardsiidae</taxon>
        <taxon>Nematostella</taxon>
    </lineage>
</organism>
<dbReference type="EMBL" id="DS469748">
    <property type="protein sequence ID" value="EDO33979.1"/>
    <property type="molecule type" value="Genomic_DNA"/>
</dbReference>
<evidence type="ECO:0000256" key="7">
    <source>
        <dbReference type="SAM" id="MobiDB-lite"/>
    </source>
</evidence>
<comment type="subcellular location">
    <subcellularLocation>
        <location evidence="1">Cytoplasm</location>
        <location evidence="1">Cytoskeleton</location>
    </subcellularLocation>
</comment>
<keyword evidence="3" id="KW-0963">Cytoplasm</keyword>
<dbReference type="InterPro" id="IPR043936">
    <property type="entry name" value="HOOK_N"/>
</dbReference>
<evidence type="ECO:0000256" key="3">
    <source>
        <dbReference type="ARBA" id="ARBA00022490"/>
    </source>
</evidence>
<dbReference type="GO" id="GO:0031122">
    <property type="term" value="P:cytoplasmic microtubule organization"/>
    <property type="evidence" value="ECO:0007669"/>
    <property type="project" value="InterPro"/>
</dbReference>
<dbReference type="PANTHER" id="PTHR18947">
    <property type="entry name" value="HOOK PROTEINS"/>
    <property type="match status" value="1"/>
</dbReference>
<keyword evidence="4" id="KW-0493">Microtubule</keyword>
<evidence type="ECO:0000313" key="10">
    <source>
        <dbReference type="Proteomes" id="UP000001593"/>
    </source>
</evidence>
<dbReference type="HOGENOM" id="CLU_011214_3_0_1"/>
<evidence type="ECO:0000256" key="2">
    <source>
        <dbReference type="ARBA" id="ARBA00006946"/>
    </source>
</evidence>
<dbReference type="GO" id="GO:0030705">
    <property type="term" value="P:cytoskeleton-dependent intracellular transport"/>
    <property type="evidence" value="ECO:0007669"/>
    <property type="project" value="InterPro"/>
</dbReference>
<accession>A7SQM2</accession>
<feature type="domain" description="Calponin-homology (CH)" evidence="8">
    <location>
        <begin position="5"/>
        <end position="122"/>
    </location>
</feature>
<dbReference type="FunFam" id="1.10.418.10:FF:000024">
    <property type="entry name" value="Hook homolog 3 (Drosophila)"/>
    <property type="match status" value="1"/>
</dbReference>
<evidence type="ECO:0000256" key="6">
    <source>
        <dbReference type="ARBA" id="ARBA00023212"/>
    </source>
</evidence>
<evidence type="ECO:0000256" key="5">
    <source>
        <dbReference type="ARBA" id="ARBA00023054"/>
    </source>
</evidence>
<gene>
    <name evidence="9" type="ORF">NEMVEDRAFT_v1g246784</name>
</gene>
<dbReference type="PROSITE" id="PS50021">
    <property type="entry name" value="CH"/>
    <property type="match status" value="1"/>
</dbReference>